<dbReference type="InterPro" id="IPR056822">
    <property type="entry name" value="TEN_NHL"/>
</dbReference>
<name>A0A090ACE9_9GAMM</name>
<dbReference type="HOGENOM" id="CLU_008645_1_2_6"/>
<evidence type="ECO:0000256" key="2">
    <source>
        <dbReference type="PROSITE-ProRule" id="PRU00504"/>
    </source>
</evidence>
<dbReference type="Proteomes" id="UP000031623">
    <property type="component" value="Chromosome"/>
</dbReference>
<dbReference type="Pfam" id="PF25021">
    <property type="entry name" value="TEN_NHL"/>
    <property type="match status" value="2"/>
</dbReference>
<dbReference type="PANTHER" id="PTHR46388:SF2">
    <property type="entry name" value="NHL REPEAT-CONTAINING PROTEIN 2"/>
    <property type="match status" value="1"/>
</dbReference>
<gene>
    <name evidence="4" type="ORF">THII_0072</name>
</gene>
<sequence>MSKIIVLALILVFRLSQAETLLNSIEKPESSQAKLATTIRLNTPEGIAVANEGSLYIADMKNHRIRKVDKQGMISTVAGDGTAGYHGDGGPAHLAQLNEPSGIAFDKHGNLYIADSKNHVIRKIDNYGIITTLAGNNTSGYSGDNGLALAAQFNLPVQVVIDSQDNLYITDQNNHVIRKINANGIITTLAGDGTKGYSE</sequence>
<proteinExistence type="predicted"/>
<evidence type="ECO:0000313" key="5">
    <source>
        <dbReference type="Proteomes" id="UP000031623"/>
    </source>
</evidence>
<dbReference type="PROSITE" id="PS51125">
    <property type="entry name" value="NHL"/>
    <property type="match status" value="1"/>
</dbReference>
<keyword evidence="5" id="KW-1185">Reference proteome</keyword>
<feature type="domain" description="Teneurin NHL" evidence="3">
    <location>
        <begin position="87"/>
        <end position="138"/>
    </location>
</feature>
<feature type="domain" description="Teneurin NHL" evidence="3">
    <location>
        <begin position="34"/>
        <end position="80"/>
    </location>
</feature>
<dbReference type="STRING" id="40754.THII_0072"/>
<dbReference type="EMBL" id="AP014633">
    <property type="protein sequence ID" value="BAP54369.1"/>
    <property type="molecule type" value="Genomic_DNA"/>
</dbReference>
<organism evidence="4 5">
    <name type="scientific">Thioploca ingrica</name>
    <dbReference type="NCBI Taxonomy" id="40754"/>
    <lineage>
        <taxon>Bacteria</taxon>
        <taxon>Pseudomonadati</taxon>
        <taxon>Pseudomonadota</taxon>
        <taxon>Gammaproteobacteria</taxon>
        <taxon>Thiotrichales</taxon>
        <taxon>Thiotrichaceae</taxon>
        <taxon>Thioploca</taxon>
    </lineage>
</organism>
<protein>
    <submittedName>
        <fullName evidence="4">Leucine-rich repeat-containing protein</fullName>
    </submittedName>
</protein>
<keyword evidence="1" id="KW-0677">Repeat</keyword>
<accession>A0A090ACE9</accession>
<evidence type="ECO:0000313" key="4">
    <source>
        <dbReference type="EMBL" id="BAP54369.1"/>
    </source>
</evidence>
<evidence type="ECO:0000256" key="1">
    <source>
        <dbReference type="ARBA" id="ARBA00022737"/>
    </source>
</evidence>
<dbReference type="SUPFAM" id="SSF63829">
    <property type="entry name" value="Calcium-dependent phosphotriesterase"/>
    <property type="match status" value="1"/>
</dbReference>
<dbReference type="Gene3D" id="2.120.10.30">
    <property type="entry name" value="TolB, C-terminal domain"/>
    <property type="match status" value="2"/>
</dbReference>
<feature type="repeat" description="NHL" evidence="2">
    <location>
        <begin position="96"/>
        <end position="127"/>
    </location>
</feature>
<dbReference type="KEGG" id="tig:THII_0072"/>
<dbReference type="InterPro" id="IPR001258">
    <property type="entry name" value="NHL_repeat"/>
</dbReference>
<evidence type="ECO:0000259" key="3">
    <source>
        <dbReference type="Pfam" id="PF25021"/>
    </source>
</evidence>
<dbReference type="AlphaFoldDB" id="A0A090ACE9"/>
<reference evidence="4" key="1">
    <citation type="journal article" date="2014" name="ISME J.">
        <title>Ecophysiology of Thioploca ingrica as revealed by the complete genome sequence supplemented with proteomic evidence.</title>
        <authorList>
            <person name="Kojima H."/>
            <person name="Ogura Y."/>
            <person name="Yamamoto N."/>
            <person name="Togashi T."/>
            <person name="Mori H."/>
            <person name="Watanabe T."/>
            <person name="Nemoto F."/>
            <person name="Kurokawa K."/>
            <person name="Hayashi T."/>
            <person name="Fukui M."/>
        </authorList>
    </citation>
    <scope>NUCLEOTIDE SEQUENCE [LARGE SCALE GENOMIC DNA]</scope>
</reference>
<dbReference type="OrthoDB" id="9774579at2"/>
<dbReference type="PANTHER" id="PTHR46388">
    <property type="entry name" value="NHL REPEAT-CONTAINING PROTEIN 2"/>
    <property type="match status" value="1"/>
</dbReference>
<dbReference type="InterPro" id="IPR011042">
    <property type="entry name" value="6-blade_b-propeller_TolB-like"/>
</dbReference>